<dbReference type="EMBL" id="JADPKZ010000040">
    <property type="protein sequence ID" value="MBF8377963.1"/>
    <property type="molecule type" value="Genomic_DNA"/>
</dbReference>
<dbReference type="InterPro" id="IPR002937">
    <property type="entry name" value="Amino_oxidase"/>
</dbReference>
<dbReference type="PANTHER" id="PTHR42923">
    <property type="entry name" value="PROTOPORPHYRINOGEN OXIDASE"/>
    <property type="match status" value="1"/>
</dbReference>
<comment type="caution">
    <text evidence="2">The sequence shown here is derived from an EMBL/GenBank/DDBJ whole genome shotgun (WGS) entry which is preliminary data.</text>
</comment>
<reference evidence="2 3" key="1">
    <citation type="submission" date="2020-11" db="EMBL/GenBank/DDBJ databases">
        <title>Genomic insight of Alicyclobacillus mali FL 18 reveals a new arsenic-resistant strain, with potential in environmental biotechnology.</title>
        <authorList>
            <person name="Fiorentino G."/>
            <person name="Gallo G."/>
            <person name="Aulitto M."/>
        </authorList>
    </citation>
    <scope>NUCLEOTIDE SEQUENCE [LARGE SCALE GENOMIC DNA]</scope>
    <source>
        <strain evidence="2 3">FL 18</strain>
    </source>
</reference>
<dbReference type="NCBIfam" id="TIGR03467">
    <property type="entry name" value="HpnE"/>
    <property type="match status" value="1"/>
</dbReference>
<gene>
    <name evidence="2" type="ORF">IW967_08800</name>
</gene>
<name>A0ABS0F3W6_9BACL</name>
<organism evidence="2 3">
    <name type="scientific">Alicyclobacillus mali</name>
    <name type="common">ex Roth et al. 2021</name>
    <dbReference type="NCBI Taxonomy" id="1123961"/>
    <lineage>
        <taxon>Bacteria</taxon>
        <taxon>Bacillati</taxon>
        <taxon>Bacillota</taxon>
        <taxon>Bacilli</taxon>
        <taxon>Bacillales</taxon>
        <taxon>Alicyclobacillaceae</taxon>
        <taxon>Alicyclobacillus</taxon>
    </lineage>
</organism>
<dbReference type="SUPFAM" id="SSF51905">
    <property type="entry name" value="FAD/NAD(P)-binding domain"/>
    <property type="match status" value="1"/>
</dbReference>
<dbReference type="Pfam" id="PF01593">
    <property type="entry name" value="Amino_oxidase"/>
    <property type="match status" value="1"/>
</dbReference>
<accession>A0ABS0F3W6</accession>
<protein>
    <submittedName>
        <fullName evidence="2">FAD-dependent oxidoreductase</fullName>
    </submittedName>
</protein>
<dbReference type="InterPro" id="IPR050464">
    <property type="entry name" value="Zeta_carotene_desat/Oxidored"/>
</dbReference>
<proteinExistence type="predicted"/>
<evidence type="ECO:0000259" key="1">
    <source>
        <dbReference type="Pfam" id="PF01593"/>
    </source>
</evidence>
<sequence length="447" mass="48294">MEQARDRIIVVGAGFAGVSAVHHLLCAGVPGERVLLLERAPHVGGRAFSFVDRESGHVLDNGQHVLLGCCTAFTHLLHQLTRQPGVRFQSLLSIPVYANGRFCSIESRRLPGPLHLVPSLLRYAHVSLDGRLRIAQAAFAMLAARPGDLDMHSFRAFLERHGQTDEVIRLVWDLVGTAILNGHADDISAGLAVESFQIGFLRGPEPSRLGLFTRPLGDLAAEAVASLQARGVEVRRGRAVGIVADEAGVRSVRLADGSSLDARCVILAVPHDQARSVLPDGAIDRAAWFARARYSPILNVYLEYPHAVMESDVAASFAMGGMFAFNRGRLLGDAELDGRLLSISISAADAYRAWDADEIAREVEAAVVEMFPAAREVGARWRKVIWQPKATFLAEPGLGLSRPGVRSRLRGLYLAGDWVDTGWPACLEGAVRSGEMAAAAAREDGWT</sequence>
<evidence type="ECO:0000313" key="2">
    <source>
        <dbReference type="EMBL" id="MBF8377963.1"/>
    </source>
</evidence>
<dbReference type="PANTHER" id="PTHR42923:SF47">
    <property type="entry name" value="BLR3003 PROTEIN"/>
    <property type="match status" value="1"/>
</dbReference>
<feature type="domain" description="Amine oxidase" evidence="1">
    <location>
        <begin position="15"/>
        <end position="440"/>
    </location>
</feature>
<dbReference type="RefSeq" id="WP_067847066.1">
    <property type="nucleotide sequence ID" value="NZ_JADPKZ010000040.1"/>
</dbReference>
<keyword evidence="3" id="KW-1185">Reference proteome</keyword>
<evidence type="ECO:0000313" key="3">
    <source>
        <dbReference type="Proteomes" id="UP000642910"/>
    </source>
</evidence>
<dbReference type="InterPro" id="IPR036188">
    <property type="entry name" value="FAD/NAD-bd_sf"/>
</dbReference>
<dbReference type="Gene3D" id="3.50.50.60">
    <property type="entry name" value="FAD/NAD(P)-binding domain"/>
    <property type="match status" value="1"/>
</dbReference>
<dbReference type="InterPro" id="IPR017830">
    <property type="entry name" value="SQase_HpnE"/>
</dbReference>
<dbReference type="Proteomes" id="UP000642910">
    <property type="component" value="Unassembled WGS sequence"/>
</dbReference>